<name>A0A399FC17_9DEIN</name>
<proteinExistence type="predicted"/>
<evidence type="ECO:0000313" key="2">
    <source>
        <dbReference type="EMBL" id="RIH92502.1"/>
    </source>
</evidence>
<protein>
    <submittedName>
        <fullName evidence="2">Uncharacterized protein</fullName>
    </submittedName>
</protein>
<dbReference type="PROSITE" id="PS51257">
    <property type="entry name" value="PROKAR_LIPOPROTEIN"/>
    <property type="match status" value="1"/>
</dbReference>
<organism evidence="2 3">
    <name type="scientific">Meiothermus granaticius NBRC 107808</name>
    <dbReference type="NCBI Taxonomy" id="1227551"/>
    <lineage>
        <taxon>Bacteria</taxon>
        <taxon>Thermotogati</taxon>
        <taxon>Deinococcota</taxon>
        <taxon>Deinococci</taxon>
        <taxon>Thermales</taxon>
        <taxon>Thermaceae</taxon>
        <taxon>Meiothermus</taxon>
    </lineage>
</organism>
<feature type="signal peptide" evidence="1">
    <location>
        <begin position="1"/>
        <end position="20"/>
    </location>
</feature>
<dbReference type="RefSeq" id="WP_147021155.1">
    <property type="nucleotide sequence ID" value="NZ_BJXM01000008.1"/>
</dbReference>
<accession>A0A399FC17</accession>
<reference evidence="2 3" key="1">
    <citation type="submission" date="2018-08" db="EMBL/GenBank/DDBJ databases">
        <title>Meiothermus granaticius genome AF-68 sequencing project.</title>
        <authorList>
            <person name="Da Costa M.S."/>
            <person name="Albuquerque L."/>
            <person name="Raposo P."/>
            <person name="Froufe H.J.C."/>
            <person name="Barroso C.S."/>
            <person name="Egas C."/>
        </authorList>
    </citation>
    <scope>NUCLEOTIDE SEQUENCE [LARGE SCALE GENOMIC DNA]</scope>
    <source>
        <strain evidence="2 3">AF-68</strain>
    </source>
</reference>
<dbReference type="AlphaFoldDB" id="A0A399FC17"/>
<dbReference type="EMBL" id="QWLB01000018">
    <property type="protein sequence ID" value="RIH92502.1"/>
    <property type="molecule type" value="Genomic_DNA"/>
</dbReference>
<comment type="caution">
    <text evidence="2">The sequence shown here is derived from an EMBL/GenBank/DDBJ whole genome shotgun (WGS) entry which is preliminary data.</text>
</comment>
<gene>
    <name evidence="2" type="ORF">Mgrana_01534</name>
</gene>
<sequence length="151" mass="15634">MKPIKLVAVMFGLGMLVSCGNFTPRFNVPSLRISAGTSTPQYGTDANGQPVLVGLSVTYYIRNLAGSPGGTINSLNLVGGGTIPGAEVRPCPADAQEQAPDSDPCVVTQTLSYAQASGIPARDSIKVESYEVVSDSGQVTTVTLPTPITLY</sequence>
<evidence type="ECO:0000256" key="1">
    <source>
        <dbReference type="SAM" id="SignalP"/>
    </source>
</evidence>
<keyword evidence="3" id="KW-1185">Reference proteome</keyword>
<evidence type="ECO:0000313" key="3">
    <source>
        <dbReference type="Proteomes" id="UP000266178"/>
    </source>
</evidence>
<dbReference type="Proteomes" id="UP000266178">
    <property type="component" value="Unassembled WGS sequence"/>
</dbReference>
<keyword evidence="1" id="KW-0732">Signal</keyword>
<feature type="chain" id="PRO_5030071919" evidence="1">
    <location>
        <begin position="21"/>
        <end position="151"/>
    </location>
</feature>